<accession>A0A553IH46</accession>
<comment type="caution">
    <text evidence="1">The sequence shown here is derived from an EMBL/GenBank/DDBJ whole genome shotgun (WGS) entry which is preliminary data.</text>
</comment>
<dbReference type="AlphaFoldDB" id="A0A553IH46"/>
<dbReference type="Gene3D" id="3.40.50.720">
    <property type="entry name" value="NAD(P)-binding Rossmann-like Domain"/>
    <property type="match status" value="1"/>
</dbReference>
<dbReference type="Pfam" id="PF13412">
    <property type="entry name" value="HTH_24"/>
    <property type="match status" value="1"/>
</dbReference>
<dbReference type="Gene3D" id="1.10.10.10">
    <property type="entry name" value="Winged helix-like DNA-binding domain superfamily/Winged helix DNA-binding domain"/>
    <property type="match status" value="1"/>
</dbReference>
<dbReference type="SUPFAM" id="SSF46785">
    <property type="entry name" value="Winged helix' DNA-binding domain"/>
    <property type="match status" value="1"/>
</dbReference>
<proteinExistence type="predicted"/>
<sequence>MIAKNFFKPTIIYKEYMILNLIEKDPNITQREISTAINIAVSMVNTYIDMYEKEGLLEKEHISTKTVRYHITKKGIERRKFLNIGYLDNAQTIYDSAKENIDAFLYNLSNKGYKDILLYGAGEVAEILLQTITSKNTPINVLAVIDDNLKKQQKYLVNKQIISFKEALDYKHDAILISSYANNEIIYMNLVSTGYDKNKIIKYFDI</sequence>
<organism evidence="1 2">
    <name type="scientific">Acholeplasma laidlawii</name>
    <dbReference type="NCBI Taxonomy" id="2148"/>
    <lineage>
        <taxon>Bacteria</taxon>
        <taxon>Bacillati</taxon>
        <taxon>Mycoplasmatota</taxon>
        <taxon>Mollicutes</taxon>
        <taxon>Acholeplasmatales</taxon>
        <taxon>Acholeplasmataceae</taxon>
        <taxon>Acholeplasma</taxon>
    </lineage>
</organism>
<reference evidence="1 2" key="1">
    <citation type="submission" date="2019-07" db="EMBL/GenBank/DDBJ databases">
        <title>Genome sequence of Acholeplasma laidlawii strain with increased resistance to erythromycin.</title>
        <authorList>
            <person name="Medvedeva E.S."/>
            <person name="Baranova N.B."/>
            <person name="Siniagina M.N."/>
            <person name="Mouzykantov A."/>
            <person name="Chernova O.A."/>
            <person name="Chernov V.M."/>
        </authorList>
    </citation>
    <scope>NUCLEOTIDE SEQUENCE [LARGE SCALE GENOMIC DNA]</scope>
    <source>
        <strain evidence="1 2">PG8REry</strain>
    </source>
</reference>
<dbReference type="GeneID" id="41339197"/>
<evidence type="ECO:0000313" key="1">
    <source>
        <dbReference type="EMBL" id="TRX99523.1"/>
    </source>
</evidence>
<dbReference type="InterPro" id="IPR036390">
    <property type="entry name" value="WH_DNA-bd_sf"/>
</dbReference>
<dbReference type="Proteomes" id="UP000315938">
    <property type="component" value="Unassembled WGS sequence"/>
</dbReference>
<name>A0A553IH46_ACHLA</name>
<gene>
    <name evidence="1" type="ORF">FNV44_00345</name>
</gene>
<protein>
    <submittedName>
        <fullName evidence="1">Winged helix-turn-helix transcriptional regulator</fullName>
    </submittedName>
</protein>
<dbReference type="InterPro" id="IPR036388">
    <property type="entry name" value="WH-like_DNA-bd_sf"/>
</dbReference>
<dbReference type="RefSeq" id="WP_041634178.1">
    <property type="nucleotide sequence ID" value="NZ_JACAOE010000001.1"/>
</dbReference>
<dbReference type="InterPro" id="IPR029063">
    <property type="entry name" value="SAM-dependent_MTases_sf"/>
</dbReference>
<evidence type="ECO:0000313" key="2">
    <source>
        <dbReference type="Proteomes" id="UP000315938"/>
    </source>
</evidence>
<dbReference type="EMBL" id="VKID01000001">
    <property type="protein sequence ID" value="TRX99523.1"/>
    <property type="molecule type" value="Genomic_DNA"/>
</dbReference>
<dbReference type="SUPFAM" id="SSF53335">
    <property type="entry name" value="S-adenosyl-L-methionine-dependent methyltransferases"/>
    <property type="match status" value="1"/>
</dbReference>